<proteinExistence type="predicted"/>
<dbReference type="Gene3D" id="6.10.10.120">
    <property type="entry name" value="Antitoxin ParD1-like"/>
    <property type="match status" value="1"/>
</dbReference>
<dbReference type="InterPro" id="IPR010985">
    <property type="entry name" value="Ribbon_hlx_hlx"/>
</dbReference>
<keyword evidence="1" id="KW-1277">Toxin-antitoxin system</keyword>
<dbReference type="GeneID" id="95766097"/>
<accession>A0ABU1KQN2</accession>
<dbReference type="InterPro" id="IPR038296">
    <property type="entry name" value="ParD_sf"/>
</dbReference>
<organism evidence="2 3">
    <name type="scientific">Xanthobacter flavus</name>
    <dbReference type="NCBI Taxonomy" id="281"/>
    <lineage>
        <taxon>Bacteria</taxon>
        <taxon>Pseudomonadati</taxon>
        <taxon>Pseudomonadota</taxon>
        <taxon>Alphaproteobacteria</taxon>
        <taxon>Hyphomicrobiales</taxon>
        <taxon>Xanthobacteraceae</taxon>
        <taxon>Xanthobacter</taxon>
    </lineage>
</organism>
<dbReference type="RefSeq" id="WP_281810136.1">
    <property type="nucleotide sequence ID" value="NZ_BSDO01000023.1"/>
</dbReference>
<reference evidence="2 3" key="1">
    <citation type="submission" date="2023-07" db="EMBL/GenBank/DDBJ databases">
        <title>Genomic Encyclopedia of Type Strains, Phase IV (KMG-IV): sequencing the most valuable type-strain genomes for metagenomic binning, comparative biology and taxonomic classification.</title>
        <authorList>
            <person name="Goeker M."/>
        </authorList>
    </citation>
    <scope>NUCLEOTIDE SEQUENCE [LARGE SCALE GENOMIC DNA]</scope>
    <source>
        <strain evidence="2 3">DSM 338</strain>
    </source>
</reference>
<name>A0ABU1KQN2_XANFL</name>
<gene>
    <name evidence="2" type="ORF">GGQ86_005431</name>
</gene>
<evidence type="ECO:0000313" key="2">
    <source>
        <dbReference type="EMBL" id="MDR6336927.1"/>
    </source>
</evidence>
<dbReference type="InterPro" id="IPR022789">
    <property type="entry name" value="ParD"/>
</dbReference>
<dbReference type="Pfam" id="PF03693">
    <property type="entry name" value="ParD_antitoxin"/>
    <property type="match status" value="1"/>
</dbReference>
<evidence type="ECO:0000313" key="3">
    <source>
        <dbReference type="Proteomes" id="UP001245370"/>
    </source>
</evidence>
<keyword evidence="3" id="KW-1185">Reference proteome</keyword>
<dbReference type="Proteomes" id="UP001245370">
    <property type="component" value="Unassembled WGS sequence"/>
</dbReference>
<protein>
    <submittedName>
        <fullName evidence="2">Antitoxin ParD1/3/4</fullName>
    </submittedName>
</protein>
<dbReference type="EMBL" id="JAVDPY010000021">
    <property type="protein sequence ID" value="MDR6336927.1"/>
    <property type="molecule type" value="Genomic_DNA"/>
</dbReference>
<comment type="caution">
    <text evidence="2">The sequence shown here is derived from an EMBL/GenBank/DDBJ whole genome shotgun (WGS) entry which is preliminary data.</text>
</comment>
<sequence length="91" mass="10156">MRTSKPVTVTLGDMAERVDALRVSGRYASTSEVLRAGVRALEREQAALDAYMREEVRKALDDARPSIPSEDVFARLKRLHQEEAKAAERGV</sequence>
<evidence type="ECO:0000256" key="1">
    <source>
        <dbReference type="ARBA" id="ARBA00022649"/>
    </source>
</evidence>
<dbReference type="SUPFAM" id="SSF47598">
    <property type="entry name" value="Ribbon-helix-helix"/>
    <property type="match status" value="1"/>
</dbReference>